<dbReference type="Proteomes" id="UP000617681">
    <property type="component" value="Chromosome"/>
</dbReference>
<protein>
    <recommendedName>
        <fullName evidence="4">Methionine synthase</fullName>
    </recommendedName>
</protein>
<dbReference type="InterPro" id="IPR038071">
    <property type="entry name" value="UROD/MetE-like_sf"/>
</dbReference>
<gene>
    <name evidence="1" type="ORF">I6I10_10745</name>
    <name evidence="2" type="ORF">I6J21_05375</name>
</gene>
<evidence type="ECO:0000313" key="3">
    <source>
        <dbReference type="Proteomes" id="UP000596145"/>
    </source>
</evidence>
<accession>A0A7T4JUK3</accession>
<evidence type="ECO:0000313" key="1">
    <source>
        <dbReference type="EMBL" id="QQB45931.1"/>
    </source>
</evidence>
<dbReference type="RefSeq" id="WP_005396069.1">
    <property type="nucleotide sequence ID" value="NZ_CP066007.1"/>
</dbReference>
<dbReference type="GeneID" id="92759832"/>
<dbReference type="EMBL" id="CP066007">
    <property type="protein sequence ID" value="QQB45931.1"/>
    <property type="molecule type" value="Genomic_DNA"/>
</dbReference>
<reference evidence="1 3" key="1">
    <citation type="submission" date="2020-12" db="EMBL/GenBank/DDBJ databases">
        <title>FDA dAtabase for Regulatory Grade micrObial Sequences (FDA-ARGOS): Supporting development and validation of Infectious Disease Dx tests.</title>
        <authorList>
            <person name="Sproer C."/>
            <person name="Gronow S."/>
            <person name="Severitt S."/>
            <person name="Schroder I."/>
            <person name="Tallon L."/>
            <person name="Sadzewicz L."/>
            <person name="Zhao X."/>
            <person name="Boylan J."/>
            <person name="Ott S."/>
            <person name="Bowen H."/>
            <person name="Vavikolanu K."/>
            <person name="Mehta A."/>
            <person name="Aluvathingal J."/>
            <person name="Nadendla S."/>
            <person name="Lowell S."/>
            <person name="Myers T."/>
            <person name="Yan Y."/>
            <person name="Sichtig H."/>
        </authorList>
    </citation>
    <scope>NUCLEOTIDE SEQUENCE [LARGE SCALE GENOMIC DNA]</scope>
    <source>
        <strain evidence="1 3">FDAARGOS_1053</strain>
        <strain evidence="2">FDAARGOS_1191</strain>
    </source>
</reference>
<dbReference type="EMBL" id="CP069534">
    <property type="protein sequence ID" value="QRP71555.1"/>
    <property type="molecule type" value="Genomic_DNA"/>
</dbReference>
<evidence type="ECO:0000313" key="2">
    <source>
        <dbReference type="EMBL" id="QRP71555.1"/>
    </source>
</evidence>
<dbReference type="SUPFAM" id="SSF51726">
    <property type="entry name" value="UROD/MetE-like"/>
    <property type="match status" value="1"/>
</dbReference>
<sequence length="305" mass="32935">MVALGVGEVTAATFAEACDIVISETGDLPHIPQLSARGPWYDPVGRTTALVDGLHVDVRSRGWVVTPRGSRAANRAKDGLDRDIDTVEELWPSHADTVKVHCLGPWSLATKMELANGHRVLSDRSATIDISEALTAGLVAHAKDIARRFSSSRIVVQFDEPYLGSIRAGAVPGTSDFDTLRPVPVDELQRVLFPAYEAVRAAVDEQVAYVPVINQIGYAPQWDVMPSEGALIDLAFVTNSAQLDAAGTALEELADAGGHCAVSANRDELERVCSELGQDRGVFDIWARGGAEAYRTAYELDRFIR</sequence>
<dbReference type="Proteomes" id="UP000596145">
    <property type="component" value="Chromosome"/>
</dbReference>
<dbReference type="OrthoDB" id="5242426at2"/>
<evidence type="ECO:0008006" key="4">
    <source>
        <dbReference type="Google" id="ProtNLM"/>
    </source>
</evidence>
<organism evidence="1 3">
    <name type="scientific">Corynebacterium glucuronolyticum</name>
    <dbReference type="NCBI Taxonomy" id="39791"/>
    <lineage>
        <taxon>Bacteria</taxon>
        <taxon>Bacillati</taxon>
        <taxon>Actinomycetota</taxon>
        <taxon>Actinomycetes</taxon>
        <taxon>Mycobacteriales</taxon>
        <taxon>Corynebacteriaceae</taxon>
        <taxon>Corynebacterium</taxon>
    </lineage>
</organism>
<name>A0A7T4JUK3_9CORY</name>
<dbReference type="AlphaFoldDB" id="A0A7T4JUK3"/>
<proteinExistence type="predicted"/>